<dbReference type="InterPro" id="IPR002774">
    <property type="entry name" value="Flagellin_arc-type"/>
</dbReference>
<dbReference type="GO" id="GO:0097588">
    <property type="term" value="P:archaeal or bacterial-type flagellum-dependent cell motility"/>
    <property type="evidence" value="ECO:0007669"/>
    <property type="project" value="InterPro"/>
</dbReference>
<organism evidence="6 7">
    <name type="scientific">Halosimplex litoreum</name>
    <dbReference type="NCBI Taxonomy" id="1198301"/>
    <lineage>
        <taxon>Archaea</taxon>
        <taxon>Methanobacteriati</taxon>
        <taxon>Methanobacteriota</taxon>
        <taxon>Stenosarchaea group</taxon>
        <taxon>Halobacteria</taxon>
        <taxon>Halobacteriales</taxon>
        <taxon>Haloarculaceae</taxon>
        <taxon>Halosimplex</taxon>
    </lineage>
</organism>
<dbReference type="NCBIfam" id="TIGR02537">
    <property type="entry name" value="arch_flag_Nterm"/>
    <property type="match status" value="1"/>
</dbReference>
<evidence type="ECO:0000256" key="2">
    <source>
        <dbReference type="ARBA" id="ARBA00010256"/>
    </source>
</evidence>
<evidence type="ECO:0000256" key="4">
    <source>
        <dbReference type="RuleBase" id="RU361282"/>
    </source>
</evidence>
<evidence type="ECO:0000313" key="6">
    <source>
        <dbReference type="EMBL" id="QPV62195.1"/>
    </source>
</evidence>
<evidence type="ECO:0000313" key="7">
    <source>
        <dbReference type="Proteomes" id="UP000595001"/>
    </source>
</evidence>
<name>A0A7T3FWW1_9EURY</name>
<dbReference type="AlphaFoldDB" id="A0A7T3FWW1"/>
<evidence type="ECO:0000256" key="3">
    <source>
        <dbReference type="ARBA" id="ARBA00022440"/>
    </source>
</evidence>
<keyword evidence="5" id="KW-0812">Transmembrane</keyword>
<comment type="subcellular location">
    <subcellularLocation>
        <location evidence="1 4">Archaeal flagellum</location>
    </subcellularLocation>
</comment>
<evidence type="ECO:0000256" key="5">
    <source>
        <dbReference type="SAM" id="Phobius"/>
    </source>
</evidence>
<comment type="similarity">
    <text evidence="2 4">Belongs to the archaeal flagellin family.</text>
</comment>
<proteinExistence type="inferred from homology"/>
<keyword evidence="3 4" id="KW-0974">Archaeal flagellum</keyword>
<reference evidence="6 7" key="1">
    <citation type="submission" date="2020-12" db="EMBL/GenBank/DDBJ databases">
        <title>Halosimplex halophilum sp. nov. and Halosimplex salinum sp. nov., two new members of the genus Halosimplex.</title>
        <authorList>
            <person name="Cui H.L."/>
        </authorList>
    </citation>
    <scope>NUCLEOTIDE SEQUENCE [LARGE SCALE GENOMIC DNA]</scope>
    <source>
        <strain evidence="6 7">YGH94</strain>
    </source>
</reference>
<dbReference type="GO" id="GO:0005198">
    <property type="term" value="F:structural molecule activity"/>
    <property type="evidence" value="ECO:0007669"/>
    <property type="project" value="InterPro"/>
</dbReference>
<protein>
    <recommendedName>
        <fullName evidence="4">Flagellin</fullName>
    </recommendedName>
</protein>
<comment type="function">
    <text evidence="4">Flagellin is the subunit protein which polymerizes to form the filaments of archaeal flagella.</text>
</comment>
<accession>A0A7T3FWW1</accession>
<feature type="transmembrane region" description="Helical" evidence="5">
    <location>
        <begin position="21"/>
        <end position="45"/>
    </location>
</feature>
<dbReference type="Proteomes" id="UP000595001">
    <property type="component" value="Chromosome"/>
</dbReference>
<dbReference type="OrthoDB" id="102632at2157"/>
<keyword evidence="7" id="KW-1185">Reference proteome</keyword>
<dbReference type="RefSeq" id="WP_198061010.1">
    <property type="nucleotide sequence ID" value="NZ_CP065856.1"/>
</dbReference>
<dbReference type="GO" id="GO:0097589">
    <property type="term" value="C:archaeal-type flagellum"/>
    <property type="evidence" value="ECO:0007669"/>
    <property type="project" value="UniProtKB-SubCell"/>
</dbReference>
<dbReference type="KEGG" id="hlt:I7X12_15825"/>
<sequence>MFDNTTTERPTDRGQVGIGTLIVFIAMVLVAAIAAGVLINTAGFLQSSAEQTGEESSQQVTNQLQVIGTTGQITAGASSAEDTGLLVTFQGSSGGNTEDFLGETEITASTSTSDKQLGDGSSNQITITSGSDVDLVFVPINESAYRVEEANGDASFTVNLGAGEELTSSGTLSLAVPEDADDSGSTTSVSVDTTLDTETVELKVSQLTYDDGTSSIDILDEGEFTLSAQTSTVDIEARDGSGNLEDSMTVDVDSGEVDIGVEVLADDSDLTDNTYRLTGPNGQTVEINRDSSVTDGPENIEFSQDVVLSNDGTDVQLGSGNEFASEPLALVDANDAGIEPKVGNIEVIVTQSPGADDIDMSQTTISFIAPDGSHDLTYSDSESPEEDTEFILEAVQDEDDTLPVLSSGDRFTINVNPGTLSAGATAELSITTPSGATKTVLLRVPDSLANKEAVSI</sequence>
<gene>
    <name evidence="6" type="ORF">I7X12_15825</name>
</gene>
<dbReference type="Pfam" id="PF01917">
    <property type="entry name" value="Flagellin_arch-type"/>
    <property type="match status" value="2"/>
</dbReference>
<keyword evidence="5" id="KW-0472">Membrane</keyword>
<dbReference type="InterPro" id="IPR013373">
    <property type="entry name" value="Flagellin/pilin_N_arc"/>
</dbReference>
<keyword evidence="5" id="KW-1133">Transmembrane helix</keyword>
<dbReference type="PANTHER" id="PTHR35903:SF1">
    <property type="entry name" value="FLAGELLIN B1"/>
    <property type="match status" value="1"/>
</dbReference>
<dbReference type="PANTHER" id="PTHR35903">
    <property type="entry name" value="FLAGELLIN B1"/>
    <property type="match status" value="1"/>
</dbReference>
<evidence type="ECO:0000256" key="1">
    <source>
        <dbReference type="ARBA" id="ARBA00004618"/>
    </source>
</evidence>
<dbReference type="EMBL" id="CP065856">
    <property type="protein sequence ID" value="QPV62195.1"/>
    <property type="molecule type" value="Genomic_DNA"/>
</dbReference>
<dbReference type="GeneID" id="96090767"/>